<dbReference type="InterPro" id="IPR017475">
    <property type="entry name" value="EPS_sugar_tfrase"/>
</dbReference>
<evidence type="ECO:0000256" key="6">
    <source>
        <dbReference type="ARBA" id="ARBA00023136"/>
    </source>
</evidence>
<evidence type="ECO:0000256" key="2">
    <source>
        <dbReference type="ARBA" id="ARBA00006464"/>
    </source>
</evidence>
<feature type="transmembrane region" description="Helical" evidence="7">
    <location>
        <begin position="111"/>
        <end position="133"/>
    </location>
</feature>
<evidence type="ECO:0000256" key="5">
    <source>
        <dbReference type="ARBA" id="ARBA00022989"/>
    </source>
</evidence>
<organism evidence="9 10">
    <name type="scientific">Povalibacter uvarum</name>
    <dbReference type="NCBI Taxonomy" id="732238"/>
    <lineage>
        <taxon>Bacteria</taxon>
        <taxon>Pseudomonadati</taxon>
        <taxon>Pseudomonadota</taxon>
        <taxon>Gammaproteobacteria</taxon>
        <taxon>Steroidobacterales</taxon>
        <taxon>Steroidobacteraceae</taxon>
        <taxon>Povalibacter</taxon>
    </lineage>
</organism>
<comment type="subcellular location">
    <subcellularLocation>
        <location evidence="1">Membrane</location>
        <topology evidence="1">Multi-pass membrane protein</topology>
    </subcellularLocation>
</comment>
<dbReference type="NCBIfam" id="TIGR03013">
    <property type="entry name" value="EpsB_2"/>
    <property type="match status" value="1"/>
</dbReference>
<name>A0A841HHC6_9GAMM</name>
<evidence type="ECO:0000256" key="3">
    <source>
        <dbReference type="ARBA" id="ARBA00022679"/>
    </source>
</evidence>
<dbReference type="InterPro" id="IPR017464">
    <property type="entry name" value="Sugar_tfrase_EpsB_2"/>
</dbReference>
<keyword evidence="5 7" id="KW-1133">Transmembrane helix</keyword>
<dbReference type="Pfam" id="PF02397">
    <property type="entry name" value="Bac_transf"/>
    <property type="match status" value="1"/>
</dbReference>
<dbReference type="NCBIfam" id="TIGR03025">
    <property type="entry name" value="EPS_sugtrans"/>
    <property type="match status" value="1"/>
</dbReference>
<evidence type="ECO:0000313" key="9">
    <source>
        <dbReference type="EMBL" id="MBB6091622.1"/>
    </source>
</evidence>
<keyword evidence="4 7" id="KW-0812">Transmembrane</keyword>
<keyword evidence="6 7" id="KW-0472">Membrane</keyword>
<sequence length="466" mass="52810">MAIRIFQHYWQLPLALLALVEAAIFFLAPYSAVILGLDPELPKSAALNHTIFPRALLFSGVLFLSMTAMGLYNARQRSRLSGLLARVGASVLGGVLVIAVIFYLFPALQIGRAALMFAAFVAVVGSAISRVIFDKVADEDVFKRRVLIYGAGKRALSIARLRRRSDRRGFVPVGYVPADGDDFDGVPEDEKIRSGESLLEVCHRLRVDEIVVAMDDRRRQFPMDQLLECRLDGLEIIELITFLERETGKVRLDVLNPSWMIFSEGFRQGRIHGTFERAFDVLASLLLLVVALPFMLLTTIAIKLTEGPRASVFYRQVRVGQYGHPFKLLKFRSMREDAERDGAVWAQKNDNRVTLVGSFIRLTRIDELPQILNVLRGEMSFVGPRPERPEFVEQLNERIPYYRERHTIKPGITGWAQLCYPYGSSEQDAAEKLQYDLFYVKNHSLLFYLAIILQTVEVIVWGKGAR</sequence>
<dbReference type="AlphaFoldDB" id="A0A841HHC6"/>
<protein>
    <submittedName>
        <fullName evidence="9">Sugar transferase (PEP-CTERM system associated)</fullName>
    </submittedName>
</protein>
<dbReference type="InterPro" id="IPR003362">
    <property type="entry name" value="Bact_transf"/>
</dbReference>
<evidence type="ECO:0000256" key="1">
    <source>
        <dbReference type="ARBA" id="ARBA00004141"/>
    </source>
</evidence>
<keyword evidence="3 9" id="KW-0808">Transferase</keyword>
<keyword evidence="10" id="KW-1185">Reference proteome</keyword>
<evidence type="ECO:0000256" key="7">
    <source>
        <dbReference type="SAM" id="Phobius"/>
    </source>
</evidence>
<dbReference type="PANTHER" id="PTHR30576:SF0">
    <property type="entry name" value="UNDECAPRENYL-PHOSPHATE N-ACETYLGALACTOSAMINYL 1-PHOSPHATE TRANSFERASE-RELATED"/>
    <property type="match status" value="1"/>
</dbReference>
<comment type="caution">
    <text evidence="9">The sequence shown here is derived from an EMBL/GenBank/DDBJ whole genome shotgun (WGS) entry which is preliminary data.</text>
</comment>
<dbReference type="Proteomes" id="UP000588068">
    <property type="component" value="Unassembled WGS sequence"/>
</dbReference>
<feature type="transmembrane region" description="Helical" evidence="7">
    <location>
        <begin position="83"/>
        <end position="105"/>
    </location>
</feature>
<accession>A0A841HHC6</accession>
<feature type="transmembrane region" description="Helical" evidence="7">
    <location>
        <begin position="51"/>
        <end position="71"/>
    </location>
</feature>
<dbReference type="EMBL" id="JACHHZ010000001">
    <property type="protein sequence ID" value="MBB6091622.1"/>
    <property type="molecule type" value="Genomic_DNA"/>
</dbReference>
<feature type="domain" description="Bacterial sugar transferase" evidence="8">
    <location>
        <begin position="277"/>
        <end position="460"/>
    </location>
</feature>
<feature type="transmembrane region" description="Helical" evidence="7">
    <location>
        <begin position="12"/>
        <end position="31"/>
    </location>
</feature>
<evidence type="ECO:0000313" key="10">
    <source>
        <dbReference type="Proteomes" id="UP000588068"/>
    </source>
</evidence>
<reference evidence="9 10" key="1">
    <citation type="submission" date="2020-08" db="EMBL/GenBank/DDBJ databases">
        <title>Genomic Encyclopedia of Type Strains, Phase IV (KMG-IV): sequencing the most valuable type-strain genomes for metagenomic binning, comparative biology and taxonomic classification.</title>
        <authorList>
            <person name="Goeker M."/>
        </authorList>
    </citation>
    <scope>NUCLEOTIDE SEQUENCE [LARGE SCALE GENOMIC DNA]</scope>
    <source>
        <strain evidence="9 10">DSM 26723</strain>
    </source>
</reference>
<evidence type="ECO:0000256" key="4">
    <source>
        <dbReference type="ARBA" id="ARBA00022692"/>
    </source>
</evidence>
<dbReference type="GO" id="GO:0016020">
    <property type="term" value="C:membrane"/>
    <property type="evidence" value="ECO:0007669"/>
    <property type="project" value="UniProtKB-SubCell"/>
</dbReference>
<comment type="similarity">
    <text evidence="2">Belongs to the bacterial sugar transferase family.</text>
</comment>
<dbReference type="PANTHER" id="PTHR30576">
    <property type="entry name" value="COLANIC BIOSYNTHESIS UDP-GLUCOSE LIPID CARRIER TRANSFERASE"/>
    <property type="match status" value="1"/>
</dbReference>
<dbReference type="RefSeq" id="WP_184329411.1">
    <property type="nucleotide sequence ID" value="NZ_JACHHZ010000001.1"/>
</dbReference>
<dbReference type="Gene3D" id="3.40.50.720">
    <property type="entry name" value="NAD(P)-binding Rossmann-like Domain"/>
    <property type="match status" value="1"/>
</dbReference>
<evidence type="ECO:0000259" key="8">
    <source>
        <dbReference type="Pfam" id="PF02397"/>
    </source>
</evidence>
<proteinExistence type="inferred from homology"/>
<gene>
    <name evidence="9" type="ORF">HNQ60_000468</name>
</gene>
<dbReference type="GO" id="GO:0016780">
    <property type="term" value="F:phosphotransferase activity, for other substituted phosphate groups"/>
    <property type="evidence" value="ECO:0007669"/>
    <property type="project" value="TreeGrafter"/>
</dbReference>
<feature type="transmembrane region" description="Helical" evidence="7">
    <location>
        <begin position="278"/>
        <end position="302"/>
    </location>
</feature>